<evidence type="ECO:0000313" key="3">
    <source>
        <dbReference type="Proteomes" id="UP000037035"/>
    </source>
</evidence>
<keyword evidence="3" id="KW-1185">Reference proteome</keyword>
<proteinExistence type="predicted"/>
<dbReference type="AlphaFoldDB" id="A0A0L6VBE6"/>
<keyword evidence="1" id="KW-0175">Coiled coil</keyword>
<dbReference type="VEuPathDB" id="FungiDB:VP01_2158g2"/>
<organism evidence="2 3">
    <name type="scientific">Puccinia sorghi</name>
    <dbReference type="NCBI Taxonomy" id="27349"/>
    <lineage>
        <taxon>Eukaryota</taxon>
        <taxon>Fungi</taxon>
        <taxon>Dikarya</taxon>
        <taxon>Basidiomycota</taxon>
        <taxon>Pucciniomycotina</taxon>
        <taxon>Pucciniomycetes</taxon>
        <taxon>Pucciniales</taxon>
        <taxon>Pucciniaceae</taxon>
        <taxon>Puccinia</taxon>
    </lineage>
</organism>
<dbReference type="Proteomes" id="UP000037035">
    <property type="component" value="Unassembled WGS sequence"/>
</dbReference>
<name>A0A0L6VBE6_9BASI</name>
<sequence>MDVGKKKGMKKKKTEMIADKKTLTILTEYFHIWVHQLNHSPLIIIYPPFMSDMWDICHSTENTTTNHSHSHFPLVVLHSTNQIRLMVGHQFPNLLIQAQSTRYMTQYASFSLEIKKISIFDILTPQHYFWYSYTFFFFCTLDRLTSPVAGNWKSCSTNGLYLKQQKTSKTKKKVMSYDQIIKILPKTNTVPQSQVLIKQNFTKTFFKKIKRFGDEDVKVYTKRIRKKEKEKKNEECTCTDERNKINTDQLGLSFNLGDWRNVHREFACVFPYSTPNIKNKIAPPRVTSVRRRRKSIGEPELAFFTLLFFTHIIISLSMRYDVDILWGYVALTDGELVDREWAWGRRKRVG</sequence>
<comment type="caution">
    <text evidence="2">The sequence shown here is derived from an EMBL/GenBank/DDBJ whole genome shotgun (WGS) entry which is preliminary data.</text>
</comment>
<protein>
    <submittedName>
        <fullName evidence="2">Uncharacterized protein</fullName>
    </submittedName>
</protein>
<reference evidence="2 3" key="1">
    <citation type="submission" date="2015-08" db="EMBL/GenBank/DDBJ databases">
        <title>Next Generation Sequencing and Analysis of the Genome of Puccinia sorghi L Schw, the Causal Agent of Maize Common Rust.</title>
        <authorList>
            <person name="Rochi L."/>
            <person name="Burguener G."/>
            <person name="Darino M."/>
            <person name="Turjanski A."/>
            <person name="Kreff E."/>
            <person name="Dieguez M.J."/>
            <person name="Sacco F."/>
        </authorList>
    </citation>
    <scope>NUCLEOTIDE SEQUENCE [LARGE SCALE GENOMIC DNA]</scope>
    <source>
        <strain evidence="2 3">RO10H11247</strain>
    </source>
</reference>
<evidence type="ECO:0000256" key="1">
    <source>
        <dbReference type="SAM" id="Coils"/>
    </source>
</evidence>
<evidence type="ECO:0000313" key="2">
    <source>
        <dbReference type="EMBL" id="KNZ57440.1"/>
    </source>
</evidence>
<accession>A0A0L6VBE6</accession>
<feature type="coiled-coil region" evidence="1">
    <location>
        <begin position="217"/>
        <end position="244"/>
    </location>
</feature>
<gene>
    <name evidence="2" type="ORF">VP01_2158g2</name>
</gene>
<dbReference type="EMBL" id="LAVV01007012">
    <property type="protein sequence ID" value="KNZ57440.1"/>
    <property type="molecule type" value="Genomic_DNA"/>
</dbReference>